<comment type="caution">
    <text evidence="5">The sequence shown here is derived from an EMBL/GenBank/DDBJ whole genome shotgun (WGS) entry which is preliminary data.</text>
</comment>
<keyword evidence="6" id="KW-1185">Reference proteome</keyword>
<keyword evidence="5" id="KW-0808">Transferase</keyword>
<organism evidence="5 6">
    <name type="scientific">Paenibacillus ginsengarvi</name>
    <dbReference type="NCBI Taxonomy" id="400777"/>
    <lineage>
        <taxon>Bacteria</taxon>
        <taxon>Bacillati</taxon>
        <taxon>Bacillota</taxon>
        <taxon>Bacilli</taxon>
        <taxon>Bacillales</taxon>
        <taxon>Paenibacillaceae</taxon>
        <taxon>Paenibacillus</taxon>
    </lineage>
</organism>
<comment type="subcellular location">
    <subcellularLocation>
        <location evidence="1">Membrane</location>
    </subcellularLocation>
</comment>
<dbReference type="PANTHER" id="PTHR23028:SF131">
    <property type="entry name" value="BLR2367 PROTEIN"/>
    <property type="match status" value="1"/>
</dbReference>
<evidence type="ECO:0000313" key="6">
    <source>
        <dbReference type="Proteomes" id="UP000282311"/>
    </source>
</evidence>
<accession>A0A3B0CBX1</accession>
<dbReference type="AlphaFoldDB" id="A0A3B0CBX1"/>
<evidence type="ECO:0000256" key="1">
    <source>
        <dbReference type="ARBA" id="ARBA00004370"/>
    </source>
</evidence>
<feature type="transmembrane region" description="Helical" evidence="3">
    <location>
        <begin position="177"/>
        <end position="200"/>
    </location>
</feature>
<feature type="transmembrane region" description="Helical" evidence="3">
    <location>
        <begin position="266"/>
        <end position="286"/>
    </location>
</feature>
<dbReference type="GO" id="GO:0016020">
    <property type="term" value="C:membrane"/>
    <property type="evidence" value="ECO:0007669"/>
    <property type="project" value="TreeGrafter"/>
</dbReference>
<dbReference type="EMBL" id="RBAH01000012">
    <property type="protein sequence ID" value="RKN82074.1"/>
    <property type="molecule type" value="Genomic_DNA"/>
</dbReference>
<dbReference type="InterPro" id="IPR002656">
    <property type="entry name" value="Acyl_transf_3_dom"/>
</dbReference>
<evidence type="ECO:0000313" key="5">
    <source>
        <dbReference type="EMBL" id="RKN82074.1"/>
    </source>
</evidence>
<sequence>MIQTSRGAAVFLVLLFHASQTGLRYFDYDYLGVGEMGRSGAYTFFFVLTGYLMHTLYRREWGNRGMFGTFLLKRFARIYPLYWLVMAAVMPIYFLVPSFGVGFERDPSAILKSLLLWPQDHGPILGVAWSLSYIVLFYLVYSLVFIWKDKVLVAIYSSWMTIIVLNMFGWIELKASTMLSFLFGSYHLQFVIGILIAIAVQSFPVKRHAWWVTSGAAVYVVLWVARFELRNIPQAELLHSLGSALLLVGITTWSGKEPRYLKPLAAMGDASYSILLASLPALSITFKLARAAQLPGTLGLGVTISICLLAALGLCLLFYRWVERPLNEFFRKRFMNKRNLYRHPSKMSLTPPK</sequence>
<dbReference type="GO" id="GO:0016747">
    <property type="term" value="F:acyltransferase activity, transferring groups other than amino-acyl groups"/>
    <property type="evidence" value="ECO:0007669"/>
    <property type="project" value="InterPro"/>
</dbReference>
<keyword evidence="3" id="KW-0812">Transmembrane</keyword>
<feature type="transmembrane region" description="Helical" evidence="3">
    <location>
        <begin position="78"/>
        <end position="103"/>
    </location>
</feature>
<evidence type="ECO:0000256" key="2">
    <source>
        <dbReference type="ARBA" id="ARBA00007400"/>
    </source>
</evidence>
<keyword evidence="3" id="KW-0472">Membrane</keyword>
<reference evidence="5 6" key="1">
    <citation type="journal article" date="2007" name="Int. J. Syst. Evol. Microbiol.">
        <title>Paenibacillus ginsengarvi sp. nov., isolated from soil from ginseng cultivation.</title>
        <authorList>
            <person name="Yoon M.H."/>
            <person name="Ten L.N."/>
            <person name="Im W.T."/>
        </authorList>
    </citation>
    <scope>NUCLEOTIDE SEQUENCE [LARGE SCALE GENOMIC DNA]</scope>
    <source>
        <strain evidence="5 6">KCTC 13059</strain>
    </source>
</reference>
<feature type="transmembrane region" description="Helical" evidence="3">
    <location>
        <begin position="237"/>
        <end position="254"/>
    </location>
</feature>
<dbReference type="Proteomes" id="UP000282311">
    <property type="component" value="Unassembled WGS sequence"/>
</dbReference>
<feature type="transmembrane region" description="Helical" evidence="3">
    <location>
        <begin position="123"/>
        <end position="144"/>
    </location>
</feature>
<feature type="domain" description="Acyltransferase 3" evidence="4">
    <location>
        <begin position="6"/>
        <end position="319"/>
    </location>
</feature>
<dbReference type="PANTHER" id="PTHR23028">
    <property type="entry name" value="ACETYLTRANSFERASE"/>
    <property type="match status" value="1"/>
</dbReference>
<keyword evidence="3" id="KW-1133">Transmembrane helix</keyword>
<dbReference type="GO" id="GO:0000271">
    <property type="term" value="P:polysaccharide biosynthetic process"/>
    <property type="evidence" value="ECO:0007669"/>
    <property type="project" value="TreeGrafter"/>
</dbReference>
<name>A0A3B0CBX1_9BACL</name>
<feature type="transmembrane region" description="Helical" evidence="3">
    <location>
        <begin position="298"/>
        <end position="322"/>
    </location>
</feature>
<evidence type="ECO:0000256" key="3">
    <source>
        <dbReference type="SAM" id="Phobius"/>
    </source>
</evidence>
<keyword evidence="5" id="KW-0012">Acyltransferase</keyword>
<feature type="transmembrane region" description="Helical" evidence="3">
    <location>
        <begin position="209"/>
        <end position="225"/>
    </location>
</feature>
<dbReference type="Pfam" id="PF01757">
    <property type="entry name" value="Acyl_transf_3"/>
    <property type="match status" value="1"/>
</dbReference>
<gene>
    <name evidence="5" type="ORF">D7M11_17060</name>
</gene>
<feature type="transmembrane region" description="Helical" evidence="3">
    <location>
        <begin position="40"/>
        <end position="57"/>
    </location>
</feature>
<feature type="transmembrane region" description="Helical" evidence="3">
    <location>
        <begin position="151"/>
        <end position="171"/>
    </location>
</feature>
<protein>
    <submittedName>
        <fullName evidence="5">Acyltransferase</fullName>
    </submittedName>
</protein>
<comment type="similarity">
    <text evidence="2">Belongs to the acyltransferase 3 family.</text>
</comment>
<proteinExistence type="inferred from homology"/>
<dbReference type="InterPro" id="IPR050879">
    <property type="entry name" value="Acyltransferase_3"/>
</dbReference>
<evidence type="ECO:0000259" key="4">
    <source>
        <dbReference type="Pfam" id="PF01757"/>
    </source>
</evidence>